<name>A0ABT3P1D7_9PROT</name>
<comment type="caution">
    <text evidence="2">The sequence shown here is derived from an EMBL/GenBank/DDBJ whole genome shotgun (WGS) entry which is preliminary data.</text>
</comment>
<accession>A0ABT3P1D7</accession>
<dbReference type="CDD" id="cd13578">
    <property type="entry name" value="PBP2_Bug27"/>
    <property type="match status" value="1"/>
</dbReference>
<dbReference type="Pfam" id="PF03401">
    <property type="entry name" value="TctC"/>
    <property type="match status" value="1"/>
</dbReference>
<protein>
    <submittedName>
        <fullName evidence="2">Tripartite tricarboxylate transporter substrate binding protein</fullName>
    </submittedName>
</protein>
<keyword evidence="3" id="KW-1185">Reference proteome</keyword>
<evidence type="ECO:0000256" key="1">
    <source>
        <dbReference type="ARBA" id="ARBA00006987"/>
    </source>
</evidence>
<organism evidence="2 3">
    <name type="scientific">Sabulicella glaciei</name>
    <dbReference type="NCBI Taxonomy" id="2984948"/>
    <lineage>
        <taxon>Bacteria</taxon>
        <taxon>Pseudomonadati</taxon>
        <taxon>Pseudomonadota</taxon>
        <taxon>Alphaproteobacteria</taxon>
        <taxon>Acetobacterales</taxon>
        <taxon>Acetobacteraceae</taxon>
        <taxon>Sabulicella</taxon>
    </lineage>
</organism>
<evidence type="ECO:0000313" key="2">
    <source>
        <dbReference type="EMBL" id="MCW8088207.1"/>
    </source>
</evidence>
<dbReference type="Gene3D" id="3.40.190.150">
    <property type="entry name" value="Bordetella uptake gene, domain 1"/>
    <property type="match status" value="1"/>
</dbReference>
<dbReference type="Proteomes" id="UP001526430">
    <property type="component" value="Unassembled WGS sequence"/>
</dbReference>
<evidence type="ECO:0000313" key="3">
    <source>
        <dbReference type="Proteomes" id="UP001526430"/>
    </source>
</evidence>
<proteinExistence type="inferred from homology"/>
<sequence length="324" mass="34295">MTRRAFLLSGLTPLLASPGITVHAQDLPSRPVRLVVPYAPGGTTDILARVLAEHFQAEFGQPLVVDLRPGAGGTVGTAQVAQAVPDGTTLVMGTPGTHATAKALYPNLPYDPIRDFAPVTLVANVPNIVVVNPNLPVRSIAELIAAARARPGSINYGSAGNGATTHLSGELFRLMTGAQIIHIPYRGSGAALIDLQAGQIQLMFENLPGAIQHVRDGRLRALAVTSPTRAKATPDLPTVAEAGVPGYGVVSWFALFAPAATPEPVLVRLNQGFRRIMAIPSVRQRMEDLGAEPADGPPEQLARLVADENTRWTRVIQDAQIRIQ</sequence>
<dbReference type="Gene3D" id="3.40.190.10">
    <property type="entry name" value="Periplasmic binding protein-like II"/>
    <property type="match status" value="1"/>
</dbReference>
<dbReference type="PANTHER" id="PTHR42928:SF5">
    <property type="entry name" value="BLR1237 PROTEIN"/>
    <property type="match status" value="1"/>
</dbReference>
<dbReference type="RefSeq" id="WP_301592407.1">
    <property type="nucleotide sequence ID" value="NZ_JAPFQI010000029.1"/>
</dbReference>
<reference evidence="2 3" key="1">
    <citation type="submission" date="2022-10" db="EMBL/GenBank/DDBJ databases">
        <title>Roseococcus glaciei nov., sp. nov., isolated from glacier.</title>
        <authorList>
            <person name="Liu Q."/>
            <person name="Xin Y.-H."/>
        </authorList>
    </citation>
    <scope>NUCLEOTIDE SEQUENCE [LARGE SCALE GENOMIC DNA]</scope>
    <source>
        <strain evidence="2 3">MDT2-1-1</strain>
    </source>
</reference>
<dbReference type="EMBL" id="JAPFQI010000029">
    <property type="protein sequence ID" value="MCW8088207.1"/>
    <property type="molecule type" value="Genomic_DNA"/>
</dbReference>
<dbReference type="SUPFAM" id="SSF53850">
    <property type="entry name" value="Periplasmic binding protein-like II"/>
    <property type="match status" value="1"/>
</dbReference>
<comment type="similarity">
    <text evidence="1">Belongs to the UPF0065 (bug) family.</text>
</comment>
<dbReference type="PANTHER" id="PTHR42928">
    <property type="entry name" value="TRICARBOXYLATE-BINDING PROTEIN"/>
    <property type="match status" value="1"/>
</dbReference>
<dbReference type="PIRSF" id="PIRSF017082">
    <property type="entry name" value="YflP"/>
    <property type="match status" value="1"/>
</dbReference>
<gene>
    <name evidence="2" type="ORF">OF850_21665</name>
</gene>
<dbReference type="InterPro" id="IPR042100">
    <property type="entry name" value="Bug_dom1"/>
</dbReference>
<dbReference type="InterPro" id="IPR005064">
    <property type="entry name" value="BUG"/>
</dbReference>